<dbReference type="InterPro" id="IPR020617">
    <property type="entry name" value="Thiolase_C"/>
</dbReference>
<organism evidence="14 15">
    <name type="scientific">Chaetoceros tenuissimus</name>
    <dbReference type="NCBI Taxonomy" id="426638"/>
    <lineage>
        <taxon>Eukaryota</taxon>
        <taxon>Sar</taxon>
        <taxon>Stramenopiles</taxon>
        <taxon>Ochrophyta</taxon>
        <taxon>Bacillariophyta</taxon>
        <taxon>Coscinodiscophyceae</taxon>
        <taxon>Chaetocerotophycidae</taxon>
        <taxon>Chaetocerotales</taxon>
        <taxon>Chaetocerotaceae</taxon>
        <taxon>Chaetoceros</taxon>
    </lineage>
</organism>
<dbReference type="InterPro" id="IPR020613">
    <property type="entry name" value="Thiolase_CS"/>
</dbReference>
<dbReference type="Gene3D" id="3.40.47.10">
    <property type="match status" value="2"/>
</dbReference>
<evidence type="ECO:0000256" key="5">
    <source>
        <dbReference type="ARBA" id="ARBA00022946"/>
    </source>
</evidence>
<evidence type="ECO:0000256" key="3">
    <source>
        <dbReference type="ARBA" id="ARBA00022679"/>
    </source>
</evidence>
<evidence type="ECO:0000256" key="4">
    <source>
        <dbReference type="ARBA" id="ARBA00022832"/>
    </source>
</evidence>
<dbReference type="InterPro" id="IPR002155">
    <property type="entry name" value="Thiolase"/>
</dbReference>
<dbReference type="GO" id="GO:0005777">
    <property type="term" value="C:peroxisome"/>
    <property type="evidence" value="ECO:0007669"/>
    <property type="project" value="UniProtKB-SubCell"/>
</dbReference>
<dbReference type="GO" id="GO:0003988">
    <property type="term" value="F:acetyl-CoA C-acyltransferase activity"/>
    <property type="evidence" value="ECO:0007669"/>
    <property type="project" value="UniProtKB-EC"/>
</dbReference>
<feature type="active site" description="Proton acceptor" evidence="10">
    <location>
        <position position="350"/>
    </location>
</feature>
<keyword evidence="8 11" id="KW-0012">Acyltransferase</keyword>
<dbReference type="EMBL" id="BLLK01000051">
    <property type="protein sequence ID" value="GFH56319.1"/>
    <property type="molecule type" value="Genomic_DNA"/>
</dbReference>
<dbReference type="GO" id="GO:0010124">
    <property type="term" value="P:phenylacetate catabolic process"/>
    <property type="evidence" value="ECO:0007669"/>
    <property type="project" value="TreeGrafter"/>
</dbReference>
<evidence type="ECO:0000256" key="10">
    <source>
        <dbReference type="PIRSR" id="PIRSR000429-1"/>
    </source>
</evidence>
<dbReference type="SUPFAM" id="SSF53901">
    <property type="entry name" value="Thiolase-like"/>
    <property type="match status" value="2"/>
</dbReference>
<dbReference type="InterPro" id="IPR050215">
    <property type="entry name" value="Thiolase-like_sf_Thiolase"/>
</dbReference>
<proteinExistence type="inferred from homology"/>
<comment type="similarity">
    <text evidence="2 11">Belongs to the thiolase-like superfamily. Thiolase family.</text>
</comment>
<comment type="caution">
    <text evidence="14">The sequence shown here is derived from an EMBL/GenBank/DDBJ whole genome shotgun (WGS) entry which is preliminary data.</text>
</comment>
<dbReference type="PIRSF" id="PIRSF000429">
    <property type="entry name" value="Ac-CoA_Ac_transf"/>
    <property type="match status" value="1"/>
</dbReference>
<evidence type="ECO:0000256" key="6">
    <source>
        <dbReference type="ARBA" id="ARBA00023098"/>
    </source>
</evidence>
<dbReference type="Pfam" id="PF02803">
    <property type="entry name" value="Thiolase_C"/>
    <property type="match status" value="1"/>
</dbReference>
<dbReference type="PROSITE" id="PS00737">
    <property type="entry name" value="THIOLASE_2"/>
    <property type="match status" value="1"/>
</dbReference>
<keyword evidence="15" id="KW-1185">Reference proteome</keyword>
<dbReference type="Pfam" id="PF00108">
    <property type="entry name" value="Thiolase_N"/>
    <property type="match status" value="1"/>
</dbReference>
<accession>A0AAD3D249</accession>
<keyword evidence="7" id="KW-0576">Peroxisome</keyword>
<feature type="domain" description="Thiolase N-terminal" evidence="12">
    <location>
        <begin position="13"/>
        <end position="263"/>
    </location>
</feature>
<dbReference type="PANTHER" id="PTHR43853:SF8">
    <property type="entry name" value="3-KETOACYL-COA THIOLASE, PEROXISOMAL"/>
    <property type="match status" value="1"/>
</dbReference>
<dbReference type="NCBIfam" id="TIGR01930">
    <property type="entry name" value="AcCoA-C-Actrans"/>
    <property type="match status" value="1"/>
</dbReference>
<keyword evidence="5" id="KW-0809">Transit peptide</keyword>
<evidence type="ECO:0000256" key="2">
    <source>
        <dbReference type="ARBA" id="ARBA00010982"/>
    </source>
</evidence>
<keyword evidence="4" id="KW-0276">Fatty acid metabolism</keyword>
<dbReference type="PROSITE" id="PS00099">
    <property type="entry name" value="THIOLASE_3"/>
    <property type="match status" value="1"/>
</dbReference>
<sequence>MSSTNTNKNARDVVIVSAVRTPLTRARKGGLSKVPPSTLLSTAFKGVFDKIPIQPQPNIQGISPSDVQDICIGNVLSPTAAIIARMAQIQSGIPYTVPISTCNRQCSSGLQAVAHIANAIKSGQINIGLAGGFESMSTDQMHKQPMPDVDWNIMNSCKEAMDCIIPMGVTSENVAKKYNLKRYDLDEFAAESHGKAFNAQTHNKFVDEIVPVGNVSQDDGIRKGTTAEKLSKLKPVFDENGSTTAGNASQLTDGAAAVLLMTREEAIKRQLPILGVWRSFEVQGVPPNIMGIGPAVVIPPACAKANISVEDVDVFEINEAFATQASWCIQELNIPKEKVNPNGGAIALGHPLGATGARQIATLLHEMNRTGKRFGIVSMCIGTGAGAAAVLEVEPRKQSAL</sequence>
<name>A0AAD3D249_9STRA</name>
<keyword evidence="3 11" id="KW-0808">Transferase</keyword>
<evidence type="ECO:0000256" key="8">
    <source>
        <dbReference type="ARBA" id="ARBA00023315"/>
    </source>
</evidence>
<evidence type="ECO:0000256" key="7">
    <source>
        <dbReference type="ARBA" id="ARBA00023140"/>
    </source>
</evidence>
<evidence type="ECO:0000313" key="14">
    <source>
        <dbReference type="EMBL" id="GFH56319.1"/>
    </source>
</evidence>
<dbReference type="Proteomes" id="UP001054902">
    <property type="component" value="Unassembled WGS sequence"/>
</dbReference>
<evidence type="ECO:0000313" key="15">
    <source>
        <dbReference type="Proteomes" id="UP001054902"/>
    </source>
</evidence>
<evidence type="ECO:0000259" key="13">
    <source>
        <dbReference type="Pfam" id="PF02803"/>
    </source>
</evidence>
<reference evidence="14 15" key="1">
    <citation type="journal article" date="2021" name="Sci. Rep.">
        <title>The genome of the diatom Chaetoceros tenuissimus carries an ancient integrated fragment of an extant virus.</title>
        <authorList>
            <person name="Hongo Y."/>
            <person name="Kimura K."/>
            <person name="Takaki Y."/>
            <person name="Yoshida Y."/>
            <person name="Baba S."/>
            <person name="Kobayashi G."/>
            <person name="Nagasaki K."/>
            <person name="Hano T."/>
            <person name="Tomaru Y."/>
        </authorList>
    </citation>
    <scope>NUCLEOTIDE SEQUENCE [LARGE SCALE GENOMIC DNA]</scope>
    <source>
        <strain evidence="14 15">NIES-3715</strain>
    </source>
</reference>
<evidence type="ECO:0000256" key="9">
    <source>
        <dbReference type="ARBA" id="ARBA00024073"/>
    </source>
</evidence>
<comment type="subcellular location">
    <subcellularLocation>
        <location evidence="1">Peroxisome</location>
    </subcellularLocation>
</comment>
<dbReference type="GO" id="GO:0006635">
    <property type="term" value="P:fatty acid beta-oxidation"/>
    <property type="evidence" value="ECO:0007669"/>
    <property type="project" value="TreeGrafter"/>
</dbReference>
<dbReference type="CDD" id="cd00751">
    <property type="entry name" value="thiolase"/>
    <property type="match status" value="1"/>
</dbReference>
<dbReference type="EC" id="2.3.1.16" evidence="9"/>
<protein>
    <recommendedName>
        <fullName evidence="9">acetyl-CoA C-acyltransferase</fullName>
        <ecNumber evidence="9">2.3.1.16</ecNumber>
    </recommendedName>
</protein>
<dbReference type="AlphaFoldDB" id="A0AAD3D249"/>
<dbReference type="InterPro" id="IPR016039">
    <property type="entry name" value="Thiolase-like"/>
</dbReference>
<evidence type="ECO:0000259" key="12">
    <source>
        <dbReference type="Pfam" id="PF00108"/>
    </source>
</evidence>
<dbReference type="InterPro" id="IPR020610">
    <property type="entry name" value="Thiolase_AS"/>
</dbReference>
<keyword evidence="6" id="KW-0443">Lipid metabolism</keyword>
<feature type="active site" description="Acyl-thioester intermediate" evidence="10">
    <location>
        <position position="106"/>
    </location>
</feature>
<feature type="active site" description="Proton acceptor" evidence="10">
    <location>
        <position position="380"/>
    </location>
</feature>
<feature type="domain" description="Thiolase C-terminal" evidence="13">
    <location>
        <begin position="273"/>
        <end position="392"/>
    </location>
</feature>
<evidence type="ECO:0000256" key="1">
    <source>
        <dbReference type="ARBA" id="ARBA00004275"/>
    </source>
</evidence>
<evidence type="ECO:0000256" key="11">
    <source>
        <dbReference type="RuleBase" id="RU003557"/>
    </source>
</evidence>
<gene>
    <name evidence="14" type="ORF">CTEN210_12795</name>
</gene>
<dbReference type="PANTHER" id="PTHR43853">
    <property type="entry name" value="3-KETOACYL-COA THIOLASE, PEROXISOMAL"/>
    <property type="match status" value="1"/>
</dbReference>
<dbReference type="InterPro" id="IPR020616">
    <property type="entry name" value="Thiolase_N"/>
</dbReference>